<evidence type="ECO:0000256" key="6">
    <source>
        <dbReference type="PROSITE-ProRule" id="PRU00108"/>
    </source>
</evidence>
<keyword evidence="2" id="KW-0217">Developmental protein</keyword>
<feature type="region of interest" description="Disordered" evidence="9">
    <location>
        <begin position="206"/>
        <end position="228"/>
    </location>
</feature>
<accession>A0A3B0JUF5</accession>
<feature type="compositionally biased region" description="Pro residues" evidence="9">
    <location>
        <begin position="423"/>
        <end position="435"/>
    </location>
</feature>
<dbReference type="PANTHER" id="PTHR24341:SF9">
    <property type="entry name" value="SEGMENTATION POLARITY HOMEOBOX PROTEIN ENGRAILED"/>
    <property type="match status" value="1"/>
</dbReference>
<feature type="compositionally biased region" description="Low complexity" evidence="9">
    <location>
        <begin position="210"/>
        <end position="223"/>
    </location>
</feature>
<evidence type="ECO:0000256" key="4">
    <source>
        <dbReference type="ARBA" id="ARBA00023155"/>
    </source>
</evidence>
<dbReference type="AlphaFoldDB" id="A0A3B0JUF5"/>
<dbReference type="GO" id="GO:0005634">
    <property type="term" value="C:nucleus"/>
    <property type="evidence" value="ECO:0007669"/>
    <property type="project" value="UniProtKB-SubCell"/>
</dbReference>
<dbReference type="EMBL" id="OUUW01000001">
    <property type="protein sequence ID" value="SPP74708.1"/>
    <property type="molecule type" value="Genomic_DNA"/>
</dbReference>
<protein>
    <recommendedName>
        <fullName evidence="8">Homeobox protein engrailed-like</fullName>
    </recommendedName>
</protein>
<comment type="subcellular location">
    <subcellularLocation>
        <location evidence="1 6 7">Nucleus</location>
    </subcellularLocation>
</comment>
<dbReference type="Pfam" id="PF00046">
    <property type="entry name" value="Homeodomain"/>
    <property type="match status" value="1"/>
</dbReference>
<dbReference type="OrthoDB" id="6159439at2759"/>
<dbReference type="GO" id="GO:0000981">
    <property type="term" value="F:DNA-binding transcription factor activity, RNA polymerase II-specific"/>
    <property type="evidence" value="ECO:0007669"/>
    <property type="project" value="InterPro"/>
</dbReference>
<dbReference type="GO" id="GO:0000978">
    <property type="term" value="F:RNA polymerase II cis-regulatory region sequence-specific DNA binding"/>
    <property type="evidence" value="ECO:0007669"/>
    <property type="project" value="TreeGrafter"/>
</dbReference>
<dbReference type="SMART" id="SM00389">
    <property type="entry name" value="HOX"/>
    <property type="match status" value="1"/>
</dbReference>
<feature type="region of interest" description="Disordered" evidence="9">
    <location>
        <begin position="172"/>
        <end position="191"/>
    </location>
</feature>
<dbReference type="OMA" id="RIHAIPI"/>
<dbReference type="PRINTS" id="PR00031">
    <property type="entry name" value="HTHREPRESSR"/>
</dbReference>
<keyword evidence="4 6" id="KW-0371">Homeobox</keyword>
<evidence type="ECO:0000313" key="11">
    <source>
        <dbReference type="EMBL" id="SPP74708.1"/>
    </source>
</evidence>
<reference evidence="12" key="1">
    <citation type="submission" date="2018-01" db="EMBL/GenBank/DDBJ databases">
        <authorList>
            <person name="Alioto T."/>
            <person name="Alioto T."/>
        </authorList>
    </citation>
    <scope>NUCLEOTIDE SEQUENCE [LARGE SCALE GENOMIC DNA]</scope>
</reference>
<dbReference type="InterPro" id="IPR000047">
    <property type="entry name" value="HTH_motif"/>
</dbReference>
<feature type="region of interest" description="Disordered" evidence="9">
    <location>
        <begin position="1"/>
        <end position="21"/>
    </location>
</feature>
<dbReference type="Proteomes" id="UP000268350">
    <property type="component" value="Unassembled WGS sequence"/>
</dbReference>
<dbReference type="PRINTS" id="PR00024">
    <property type="entry name" value="HOMEOBOX"/>
</dbReference>
<dbReference type="PROSITE" id="PS00027">
    <property type="entry name" value="HOMEOBOX_1"/>
    <property type="match status" value="1"/>
</dbReference>
<dbReference type="InterPro" id="IPR019737">
    <property type="entry name" value="Homeobox-engrailed_CS"/>
</dbReference>
<dbReference type="Pfam" id="PF10525">
    <property type="entry name" value="Engrail_1_C_sig"/>
    <property type="match status" value="1"/>
</dbReference>
<organism evidence="11 12">
    <name type="scientific">Drosophila guanche</name>
    <name type="common">Fruit fly</name>
    <dbReference type="NCBI Taxonomy" id="7266"/>
    <lineage>
        <taxon>Eukaryota</taxon>
        <taxon>Metazoa</taxon>
        <taxon>Ecdysozoa</taxon>
        <taxon>Arthropoda</taxon>
        <taxon>Hexapoda</taxon>
        <taxon>Insecta</taxon>
        <taxon>Pterygota</taxon>
        <taxon>Neoptera</taxon>
        <taxon>Endopterygota</taxon>
        <taxon>Diptera</taxon>
        <taxon>Brachycera</taxon>
        <taxon>Muscomorpha</taxon>
        <taxon>Ephydroidea</taxon>
        <taxon>Drosophilidae</taxon>
        <taxon>Drosophila</taxon>
        <taxon>Sophophora</taxon>
    </lineage>
</organism>
<feature type="region of interest" description="Disordered" evidence="9">
    <location>
        <begin position="477"/>
        <end position="523"/>
    </location>
</feature>
<keyword evidence="12" id="KW-1185">Reference proteome</keyword>
<evidence type="ECO:0000256" key="9">
    <source>
        <dbReference type="SAM" id="MobiDB-lite"/>
    </source>
</evidence>
<dbReference type="InterPro" id="IPR017970">
    <property type="entry name" value="Homeobox_CS"/>
</dbReference>
<evidence type="ECO:0000259" key="10">
    <source>
        <dbReference type="PROSITE" id="PS50071"/>
    </source>
</evidence>
<dbReference type="InterPro" id="IPR001356">
    <property type="entry name" value="HD"/>
</dbReference>
<sequence length="613" mass="65196">MALEDRCSPQTATSPPGYPYASTTPSTIIISALDMSLQHHPQQSPPPAPVAALYQQQQQQLQHLHQLQQLQQLHQQQLAASGGVFPHPAVAFEAAAAAAHAAALQQRLSASGSPASCSTPASTTPLTIKEEEGDSIMGDGSFHNRTHTTNGAATEDEEDDDIDIDVDVDVDDTAAGRLPPPAHQQSTAKPSLAFSISNILSDRFGDAPKQQQQQQPGSGSGSPHVSLESQAAAAAAAAAASIFRPFEASRAAAATPSAFTRVDLLEFSRQQQAAAAAATAAMMIERANFLNCFNPAAYPRIHEEIVQSRLRRSAANTVIPPAASKMSEPSAEKSALGSLCKTVSQIGQPTMTTTLPPQLSSSSSLANNLASPPPASNASTISSSSTAPSCASSSSSGCSSATSSLNSSPSSRLGAAANASSPQPQPQPQPIPPPSAVSRDSGMESSDDTRSETGSTTTEGGKNEMWPAWVYCTRYSDRPSSEPRGSPLTADKLNTSTTARKRRTNRKPKDKTNDEKRPRTAFSSEQLARLKREFNENRYLTERRRQQLSGELGLNEAQIKIWFQNKRAKIKKSNGSKNPLALQLMAQGLYNHTTVPLTKEEEELEMRMNGQIP</sequence>
<feature type="DNA-binding region" description="Homeobox" evidence="6">
    <location>
        <begin position="515"/>
        <end position="574"/>
    </location>
</feature>
<dbReference type="InterPro" id="IPR020479">
    <property type="entry name" value="HD_metazoa"/>
</dbReference>
<dbReference type="CDD" id="cd00086">
    <property type="entry name" value="homeodomain"/>
    <property type="match status" value="1"/>
</dbReference>
<dbReference type="Gene3D" id="1.10.10.60">
    <property type="entry name" value="Homeodomain-like"/>
    <property type="match status" value="1"/>
</dbReference>
<evidence type="ECO:0000313" key="12">
    <source>
        <dbReference type="Proteomes" id="UP000268350"/>
    </source>
</evidence>
<feature type="compositionally biased region" description="Basic residues" evidence="9">
    <location>
        <begin position="499"/>
        <end position="509"/>
    </location>
</feature>
<evidence type="ECO:0000256" key="3">
    <source>
        <dbReference type="ARBA" id="ARBA00023125"/>
    </source>
</evidence>
<dbReference type="InterPro" id="IPR019549">
    <property type="entry name" value="Homeobox-engrailed_C-terminal"/>
</dbReference>
<dbReference type="InterPro" id="IPR009057">
    <property type="entry name" value="Homeodomain-like_sf"/>
</dbReference>
<dbReference type="STRING" id="7266.A0A3B0JUF5"/>
<dbReference type="PRINTS" id="PR00026">
    <property type="entry name" value="ENGRAILED"/>
</dbReference>
<dbReference type="GO" id="GO:0048513">
    <property type="term" value="P:animal organ development"/>
    <property type="evidence" value="ECO:0007669"/>
    <property type="project" value="UniProtKB-ARBA"/>
</dbReference>
<dbReference type="PROSITE" id="PS50071">
    <property type="entry name" value="HOMEOBOX_2"/>
    <property type="match status" value="1"/>
</dbReference>
<keyword evidence="5 6" id="KW-0539">Nucleus</keyword>
<keyword evidence="3 6" id="KW-0238">DNA-binding</keyword>
<feature type="region of interest" description="Disordered" evidence="9">
    <location>
        <begin position="111"/>
        <end position="162"/>
    </location>
</feature>
<dbReference type="SUPFAM" id="SSF46689">
    <property type="entry name" value="Homeodomain-like"/>
    <property type="match status" value="1"/>
</dbReference>
<evidence type="ECO:0000256" key="7">
    <source>
        <dbReference type="RuleBase" id="RU000682"/>
    </source>
</evidence>
<feature type="domain" description="Homeobox" evidence="10">
    <location>
        <begin position="513"/>
        <end position="573"/>
    </location>
</feature>
<name>A0A3B0JUF5_DROGU</name>
<dbReference type="GO" id="GO:0030182">
    <property type="term" value="P:neuron differentiation"/>
    <property type="evidence" value="ECO:0007669"/>
    <property type="project" value="TreeGrafter"/>
</dbReference>
<proteinExistence type="inferred from homology"/>
<feature type="compositionally biased region" description="Low complexity" evidence="9">
    <location>
        <begin position="352"/>
        <end position="422"/>
    </location>
</feature>
<dbReference type="InterPro" id="IPR050720">
    <property type="entry name" value="Engrailed_Homeobox_TFs"/>
</dbReference>
<evidence type="ECO:0000256" key="1">
    <source>
        <dbReference type="ARBA" id="ARBA00004123"/>
    </source>
</evidence>
<feature type="compositionally biased region" description="Low complexity" evidence="9">
    <location>
        <begin position="111"/>
        <end position="125"/>
    </location>
</feature>
<gene>
    <name evidence="11" type="ORF">DGUA_6G002385</name>
</gene>
<feature type="region of interest" description="Disordered" evidence="9">
    <location>
        <begin position="349"/>
        <end position="463"/>
    </location>
</feature>
<dbReference type="PROSITE" id="PS00033">
    <property type="entry name" value="ENGRAILED"/>
    <property type="match status" value="1"/>
</dbReference>
<evidence type="ECO:0000256" key="2">
    <source>
        <dbReference type="ARBA" id="ARBA00022473"/>
    </source>
</evidence>
<comment type="similarity">
    <text evidence="8">Belongs to the Engrailed homeobox family.</text>
</comment>
<dbReference type="PANTHER" id="PTHR24341">
    <property type="entry name" value="HOMEOBOX PROTEIN ENGRAILED"/>
    <property type="match status" value="1"/>
</dbReference>
<evidence type="ECO:0000256" key="8">
    <source>
        <dbReference type="RuleBase" id="RU510713"/>
    </source>
</evidence>
<evidence type="ECO:0000256" key="5">
    <source>
        <dbReference type="ARBA" id="ARBA00023242"/>
    </source>
</evidence>
<dbReference type="InterPro" id="IPR000747">
    <property type="entry name" value="HD_engrailed"/>
</dbReference>